<dbReference type="InterPro" id="IPR049450">
    <property type="entry name" value="ACOT8-like_C"/>
</dbReference>
<dbReference type="Pfam" id="PF13622">
    <property type="entry name" value="4HBT_3"/>
    <property type="match status" value="1"/>
</dbReference>
<organism evidence="3">
    <name type="scientific">freshwater metagenome</name>
    <dbReference type="NCBI Taxonomy" id="449393"/>
    <lineage>
        <taxon>unclassified sequences</taxon>
        <taxon>metagenomes</taxon>
        <taxon>ecological metagenomes</taxon>
    </lineage>
</organism>
<sequence>MSPTPFSIASSLEPKGQDCFVGTIPTGWSVVVGTHGGLIAALMTRAAGLVTGPERPIRSITIHFARPAKPGEITIEATREREGSRISALSLRMKQGGETVALALAAGGALRESMSFTDLPMPDVPAPEAIPQLEYLPGVMPQFMAHADFRPVWSGSPGSPSSTPDAIVGGWMRALEGAPLDAPGCAFLADMWWPAVFAVSDGPVGAPTIDLTIHFRSELPPADSQPDQFTLGRFRSRLIDSGHFEEDGVLWSSSGKVLAQSRQLALVLPLPPGGIAGAKI</sequence>
<reference evidence="3" key="1">
    <citation type="submission" date="2020-05" db="EMBL/GenBank/DDBJ databases">
        <authorList>
            <person name="Chiriac C."/>
            <person name="Salcher M."/>
            <person name="Ghai R."/>
            <person name="Kavagutti S V."/>
        </authorList>
    </citation>
    <scope>NUCLEOTIDE SEQUENCE</scope>
</reference>
<proteinExistence type="predicted"/>
<evidence type="ECO:0000259" key="2">
    <source>
        <dbReference type="Pfam" id="PF20789"/>
    </source>
</evidence>
<dbReference type="Gene3D" id="2.40.160.210">
    <property type="entry name" value="Acyl-CoA thioesterase, double hotdog domain"/>
    <property type="match status" value="1"/>
</dbReference>
<name>A0A6J7CYH5_9ZZZZ</name>
<dbReference type="InterPro" id="IPR029069">
    <property type="entry name" value="HotDog_dom_sf"/>
</dbReference>
<dbReference type="AlphaFoldDB" id="A0A6J7CYH5"/>
<evidence type="ECO:0000259" key="1">
    <source>
        <dbReference type="Pfam" id="PF13622"/>
    </source>
</evidence>
<feature type="domain" description="Acyl-CoA thioesterase-like C-terminal" evidence="2">
    <location>
        <begin position="127"/>
        <end position="267"/>
    </location>
</feature>
<dbReference type="InterPro" id="IPR052389">
    <property type="entry name" value="Sec_Metab_Biosynth-Assoc"/>
</dbReference>
<accession>A0A6J7CYH5</accession>
<dbReference type="PANTHER" id="PTHR38110">
    <property type="entry name" value="CHROMOSOME 23, WHOLE GENOME SHOTGUN SEQUENCE"/>
    <property type="match status" value="1"/>
</dbReference>
<feature type="domain" description="Acyl-CoA thioesterase-like N-terminal HotDog" evidence="1">
    <location>
        <begin position="25"/>
        <end position="105"/>
    </location>
</feature>
<dbReference type="Pfam" id="PF20789">
    <property type="entry name" value="4HBT_3C"/>
    <property type="match status" value="1"/>
</dbReference>
<dbReference type="PANTHER" id="PTHR38110:SF1">
    <property type="entry name" value="THIOESTERASE DOMAIN-CONTAINING PROTEIN"/>
    <property type="match status" value="1"/>
</dbReference>
<dbReference type="InterPro" id="IPR049449">
    <property type="entry name" value="TesB_ACOT8-like_N"/>
</dbReference>
<evidence type="ECO:0000313" key="3">
    <source>
        <dbReference type="EMBL" id="CAB4861209.1"/>
    </source>
</evidence>
<dbReference type="SUPFAM" id="SSF54637">
    <property type="entry name" value="Thioesterase/thiol ester dehydrase-isomerase"/>
    <property type="match status" value="2"/>
</dbReference>
<dbReference type="InterPro" id="IPR042171">
    <property type="entry name" value="Acyl-CoA_hotdog"/>
</dbReference>
<gene>
    <name evidence="3" type="ORF">UFOPK3444_00185</name>
</gene>
<protein>
    <submittedName>
        <fullName evidence="3">Unannotated protein</fullName>
    </submittedName>
</protein>
<dbReference type="EMBL" id="CAFBLU010000002">
    <property type="protein sequence ID" value="CAB4861209.1"/>
    <property type="molecule type" value="Genomic_DNA"/>
</dbReference>